<dbReference type="SUPFAM" id="SSF53335">
    <property type="entry name" value="S-adenosyl-L-methionine-dependent methyltransferases"/>
    <property type="match status" value="1"/>
</dbReference>
<evidence type="ECO:0000313" key="4">
    <source>
        <dbReference type="Proteomes" id="UP000886740"/>
    </source>
</evidence>
<reference evidence="3" key="2">
    <citation type="submission" date="2021-04" db="EMBL/GenBank/DDBJ databases">
        <authorList>
            <person name="Gilroy R."/>
        </authorList>
    </citation>
    <scope>NUCLEOTIDE SEQUENCE</scope>
    <source>
        <strain evidence="3">ChiGjej6B6-14162</strain>
    </source>
</reference>
<dbReference type="Gene3D" id="3.40.50.150">
    <property type="entry name" value="Vaccinia Virus protein VP39"/>
    <property type="match status" value="1"/>
</dbReference>
<keyword evidence="3" id="KW-0489">Methyltransferase</keyword>
<keyword evidence="3" id="KW-0808">Transferase</keyword>
<dbReference type="GO" id="GO:0032259">
    <property type="term" value="P:methylation"/>
    <property type="evidence" value="ECO:0007669"/>
    <property type="project" value="UniProtKB-KW"/>
</dbReference>
<feature type="domain" description="THUMP-like" evidence="1">
    <location>
        <begin position="327"/>
        <end position="396"/>
    </location>
</feature>
<proteinExistence type="predicted"/>
<dbReference type="InterPro" id="IPR029063">
    <property type="entry name" value="SAM-dependent_MTases_sf"/>
</dbReference>
<dbReference type="InterPro" id="IPR041497">
    <property type="entry name" value="Thump-like"/>
</dbReference>
<dbReference type="Proteomes" id="UP000886740">
    <property type="component" value="Unassembled WGS sequence"/>
</dbReference>
<dbReference type="GO" id="GO:0008168">
    <property type="term" value="F:methyltransferase activity"/>
    <property type="evidence" value="ECO:0007669"/>
    <property type="project" value="UniProtKB-KW"/>
</dbReference>
<accession>A0A9D2BFU7</accession>
<name>A0A9D2BFU7_9BACT</name>
<comment type="caution">
    <text evidence="3">The sequence shown here is derived from an EMBL/GenBank/DDBJ whole genome shotgun (WGS) entry which is preliminary data.</text>
</comment>
<evidence type="ECO:0000259" key="1">
    <source>
        <dbReference type="Pfam" id="PF18096"/>
    </source>
</evidence>
<organism evidence="3 4">
    <name type="scientific">Candidatus Parabacteroides intestinipullorum</name>
    <dbReference type="NCBI Taxonomy" id="2838723"/>
    <lineage>
        <taxon>Bacteria</taxon>
        <taxon>Pseudomonadati</taxon>
        <taxon>Bacteroidota</taxon>
        <taxon>Bacteroidia</taxon>
        <taxon>Bacteroidales</taxon>
        <taxon>Tannerellaceae</taxon>
        <taxon>Parabacteroides</taxon>
    </lineage>
</organism>
<evidence type="ECO:0000259" key="2">
    <source>
        <dbReference type="Pfam" id="PF22013"/>
    </source>
</evidence>
<dbReference type="AlphaFoldDB" id="A0A9D2BFU7"/>
<dbReference type="EMBL" id="DXEL01000023">
    <property type="protein sequence ID" value="HIX73917.1"/>
    <property type="molecule type" value="Genomic_DNA"/>
</dbReference>
<dbReference type="Pfam" id="PF22013">
    <property type="entry name" value="PG_1098_Fer"/>
    <property type="match status" value="1"/>
</dbReference>
<gene>
    <name evidence="3" type="ORF">H9977_02580</name>
</gene>
<sequence length="401" mass="44590">MSLTDELIAFIRDHRNDNLDRLLLSASKYPGIDMGFVVDQIIAREKIREKLPSWGAIERLYFPSRLAAEQCSSERTAAYKRRLVKATDVVCDLTGGLGVDSYFLSREAAKVIYIERFESYCEAARSNFHELGADNIEVWSGNSAELLSRLPKVDCFYIDPARRGEGNKRLFALADCEPDLTSLLPSLWSLAPRVIAKISPMADLRMTLALLPSTVEIHVLSVRNECKELLFVMERGAETGPFAGDPMIECVDFRPDGSASHFAYRLSEESSAAVVYAPSVDTFLYEPNASILKAGAFKRVAVRFGLNPLQVNSHLYAGAHCQENFPGRVFRVDEVLPFSGKLLKTLKRQIPKANISTRNFPLSVNELRSRTGIVDGGDIYLFATTLSDGAKVLIRTSKVLP</sequence>
<dbReference type="Gene3D" id="1.10.10.1110">
    <property type="entry name" value="Methyltransferase PG1098, N-terminal domain"/>
    <property type="match status" value="1"/>
</dbReference>
<dbReference type="Pfam" id="PF18096">
    <property type="entry name" value="Thump_like"/>
    <property type="match status" value="1"/>
</dbReference>
<protein>
    <submittedName>
        <fullName evidence="3">Class I SAM-dependent methyltransferase</fullName>
    </submittedName>
</protein>
<reference evidence="3" key="1">
    <citation type="journal article" date="2021" name="PeerJ">
        <title>Extensive microbial diversity within the chicken gut microbiome revealed by metagenomics and culture.</title>
        <authorList>
            <person name="Gilroy R."/>
            <person name="Ravi A."/>
            <person name="Getino M."/>
            <person name="Pursley I."/>
            <person name="Horton D.L."/>
            <person name="Alikhan N.F."/>
            <person name="Baker D."/>
            <person name="Gharbi K."/>
            <person name="Hall N."/>
            <person name="Watson M."/>
            <person name="Adriaenssens E.M."/>
            <person name="Foster-Nyarko E."/>
            <person name="Jarju S."/>
            <person name="Secka A."/>
            <person name="Antonio M."/>
            <person name="Oren A."/>
            <person name="Chaudhuri R.R."/>
            <person name="La Ragione R."/>
            <person name="Hildebrand F."/>
            <person name="Pallen M.J."/>
        </authorList>
    </citation>
    <scope>NUCLEOTIDE SEQUENCE</scope>
    <source>
        <strain evidence="3">ChiGjej6B6-14162</strain>
    </source>
</reference>
<feature type="domain" description="PG-1098 ferredoxin-like" evidence="2">
    <location>
        <begin position="283"/>
        <end position="326"/>
    </location>
</feature>
<evidence type="ECO:0000313" key="3">
    <source>
        <dbReference type="EMBL" id="HIX73917.1"/>
    </source>
</evidence>
<dbReference type="InterPro" id="IPR054168">
    <property type="entry name" value="PG_1098_Fer"/>
</dbReference>